<evidence type="ECO:0008006" key="3">
    <source>
        <dbReference type="Google" id="ProtNLM"/>
    </source>
</evidence>
<keyword evidence="2" id="KW-1185">Reference proteome</keyword>
<organism evidence="1 2">
    <name type="scientific">Reichenbachiella faecimaris</name>
    <dbReference type="NCBI Taxonomy" id="692418"/>
    <lineage>
        <taxon>Bacteria</taxon>
        <taxon>Pseudomonadati</taxon>
        <taxon>Bacteroidota</taxon>
        <taxon>Cytophagia</taxon>
        <taxon>Cytophagales</taxon>
        <taxon>Reichenbachiellaceae</taxon>
        <taxon>Reichenbachiella</taxon>
    </lineage>
</organism>
<protein>
    <recommendedName>
        <fullName evidence="3">TonB protein C-terminal</fullName>
    </recommendedName>
</protein>
<dbReference type="SUPFAM" id="SSF74653">
    <property type="entry name" value="TolA/TonB C-terminal domain"/>
    <property type="match status" value="1"/>
</dbReference>
<dbReference type="Gene3D" id="3.30.1150.10">
    <property type="match status" value="1"/>
</dbReference>
<proteinExistence type="predicted"/>
<dbReference type="STRING" id="692418.SAMN04488029_3272"/>
<reference evidence="1 2" key="1">
    <citation type="submission" date="2017-04" db="EMBL/GenBank/DDBJ databases">
        <authorList>
            <person name="Afonso C.L."/>
            <person name="Miller P.J."/>
            <person name="Scott M.A."/>
            <person name="Spackman E."/>
            <person name="Goraichik I."/>
            <person name="Dimitrov K.M."/>
            <person name="Suarez D.L."/>
            <person name="Swayne D.E."/>
        </authorList>
    </citation>
    <scope>NUCLEOTIDE SEQUENCE [LARGE SCALE GENOMIC DNA]</scope>
    <source>
        <strain evidence="1 2">DSM 26133</strain>
    </source>
</reference>
<evidence type="ECO:0000313" key="2">
    <source>
        <dbReference type="Proteomes" id="UP000192472"/>
    </source>
</evidence>
<dbReference type="EMBL" id="FWYF01000003">
    <property type="protein sequence ID" value="SMD37162.1"/>
    <property type="molecule type" value="Genomic_DNA"/>
</dbReference>
<sequence length="142" mass="15537">MMSRILTFIFILTFIGSHESNGQSESTCVPKLDSLTNTVTYNAPDQLAEPSDGMPALFRTISKQLNISTKQTDITESKVLVAFVVTVEGKIIGMRTLKNIEGTDAANQVLEIISNSNWTPSLCVNKPVPSLITLPVIIHFDL</sequence>
<name>A0A1W2GKZ4_REIFA</name>
<evidence type="ECO:0000313" key="1">
    <source>
        <dbReference type="EMBL" id="SMD37162.1"/>
    </source>
</evidence>
<dbReference type="Proteomes" id="UP000192472">
    <property type="component" value="Unassembled WGS sequence"/>
</dbReference>
<gene>
    <name evidence="1" type="ORF">SAMN04488029_3272</name>
</gene>
<dbReference type="AlphaFoldDB" id="A0A1W2GKZ4"/>
<accession>A0A1W2GKZ4</accession>
<dbReference type="RefSeq" id="WP_084373890.1">
    <property type="nucleotide sequence ID" value="NZ_FWYF01000003.1"/>
</dbReference>